<feature type="non-terminal residue" evidence="3">
    <location>
        <position position="1"/>
    </location>
</feature>
<keyword evidence="1" id="KW-0520">NAD</keyword>
<proteinExistence type="predicted"/>
<dbReference type="PROSITE" id="PS50104">
    <property type="entry name" value="TIR"/>
    <property type="match status" value="1"/>
</dbReference>
<dbReference type="InterPro" id="IPR000157">
    <property type="entry name" value="TIR_dom"/>
</dbReference>
<name>R0FRQ6_9BRAS</name>
<dbReference type="Gene3D" id="3.40.50.10140">
    <property type="entry name" value="Toll/interleukin-1 receptor homology (TIR) domain"/>
    <property type="match status" value="1"/>
</dbReference>
<dbReference type="eggNOG" id="ENOG502R78C">
    <property type="taxonomic scope" value="Eukaryota"/>
</dbReference>
<dbReference type="FunFam" id="3.40.50.10140:FF:000007">
    <property type="entry name" value="Disease resistance protein (TIR-NBS-LRR class)"/>
    <property type="match status" value="1"/>
</dbReference>
<organism evidence="3 4">
    <name type="scientific">Capsella rubella</name>
    <dbReference type="NCBI Taxonomy" id="81985"/>
    <lineage>
        <taxon>Eukaryota</taxon>
        <taxon>Viridiplantae</taxon>
        <taxon>Streptophyta</taxon>
        <taxon>Embryophyta</taxon>
        <taxon>Tracheophyta</taxon>
        <taxon>Spermatophyta</taxon>
        <taxon>Magnoliopsida</taxon>
        <taxon>eudicotyledons</taxon>
        <taxon>Gunneridae</taxon>
        <taxon>Pentapetalae</taxon>
        <taxon>rosids</taxon>
        <taxon>malvids</taxon>
        <taxon>Brassicales</taxon>
        <taxon>Brassicaceae</taxon>
        <taxon>Camelineae</taxon>
        <taxon>Capsella</taxon>
    </lineage>
</organism>
<dbReference type="Pfam" id="PF01582">
    <property type="entry name" value="TIR"/>
    <property type="match status" value="1"/>
</dbReference>
<reference evidence="4" key="1">
    <citation type="journal article" date="2013" name="Nat. Genet.">
        <title>The Capsella rubella genome and the genomic consequences of rapid mating system evolution.</title>
        <authorList>
            <person name="Slotte T."/>
            <person name="Hazzouri K.M."/>
            <person name="Agren J.A."/>
            <person name="Koenig D."/>
            <person name="Maumus F."/>
            <person name="Guo Y.L."/>
            <person name="Steige K."/>
            <person name="Platts A.E."/>
            <person name="Escobar J.S."/>
            <person name="Newman L.K."/>
            <person name="Wang W."/>
            <person name="Mandakova T."/>
            <person name="Vello E."/>
            <person name="Smith L.M."/>
            <person name="Henz S.R."/>
            <person name="Steffen J."/>
            <person name="Takuno S."/>
            <person name="Brandvain Y."/>
            <person name="Coop G."/>
            <person name="Andolfatto P."/>
            <person name="Hu T.T."/>
            <person name="Blanchette M."/>
            <person name="Clark R.M."/>
            <person name="Quesneville H."/>
            <person name="Nordborg M."/>
            <person name="Gaut B.S."/>
            <person name="Lysak M.A."/>
            <person name="Jenkins J."/>
            <person name="Grimwood J."/>
            <person name="Chapman J."/>
            <person name="Prochnik S."/>
            <person name="Shu S."/>
            <person name="Rokhsar D."/>
            <person name="Schmutz J."/>
            <person name="Weigel D."/>
            <person name="Wright S.I."/>
        </authorList>
    </citation>
    <scope>NUCLEOTIDE SEQUENCE [LARGE SCALE GENOMIC DNA]</scope>
    <source>
        <strain evidence="4">cv. Monte Gargano</strain>
    </source>
</reference>
<evidence type="ECO:0000313" key="3">
    <source>
        <dbReference type="EMBL" id="EOA25302.1"/>
    </source>
</evidence>
<sequence length="183" mass="21313">FLNFRGEQLRDNFVSHLTYALTRDGINFFIDEKEQRGQDLENLFVRIEESSIALAIFSSRYPESKWCMDELVVMQKFAKQGNLRVIPIFYKVEPEDVRHPTLDSEFGKNFLSLAEASTQDQVKEWKEALKFICGKMGSSLREKSSESDFVNEIAKNVKELEESQLQTRKNQWRSWAVNSDASN</sequence>
<dbReference type="Proteomes" id="UP000029121">
    <property type="component" value="Unassembled WGS sequence"/>
</dbReference>
<dbReference type="EMBL" id="KB870809">
    <property type="protein sequence ID" value="EOA25302.1"/>
    <property type="molecule type" value="Genomic_DNA"/>
</dbReference>
<feature type="domain" description="TIR" evidence="2">
    <location>
        <begin position="1"/>
        <end position="161"/>
    </location>
</feature>
<accession>R0FRQ6</accession>
<protein>
    <recommendedName>
        <fullName evidence="2">TIR domain-containing protein</fullName>
    </recommendedName>
</protein>
<dbReference type="PANTHER" id="PTHR32009:SF63">
    <property type="entry name" value="RESISTANCE PROTEIN (TIR CLASS), PUTATIVE-RELATED"/>
    <property type="match status" value="1"/>
</dbReference>
<dbReference type="GO" id="GO:0007165">
    <property type="term" value="P:signal transduction"/>
    <property type="evidence" value="ECO:0007669"/>
    <property type="project" value="InterPro"/>
</dbReference>
<dbReference type="SUPFAM" id="SSF52200">
    <property type="entry name" value="Toll/Interleukin receptor TIR domain"/>
    <property type="match status" value="1"/>
</dbReference>
<gene>
    <name evidence="3" type="ORF">CARUB_v10018622mg</name>
</gene>
<dbReference type="PANTHER" id="PTHR32009">
    <property type="entry name" value="TMV RESISTANCE PROTEIN N-LIKE"/>
    <property type="match status" value="1"/>
</dbReference>
<evidence type="ECO:0000313" key="4">
    <source>
        <dbReference type="Proteomes" id="UP000029121"/>
    </source>
</evidence>
<dbReference type="SMART" id="SM00255">
    <property type="entry name" value="TIR"/>
    <property type="match status" value="1"/>
</dbReference>
<dbReference type="STRING" id="81985.R0FRQ6"/>
<keyword evidence="4" id="KW-1185">Reference proteome</keyword>
<dbReference type="InterPro" id="IPR035897">
    <property type="entry name" value="Toll_tir_struct_dom_sf"/>
</dbReference>
<dbReference type="AlphaFoldDB" id="R0FRQ6"/>
<evidence type="ECO:0000259" key="2">
    <source>
        <dbReference type="PROSITE" id="PS50104"/>
    </source>
</evidence>
<evidence type="ECO:0000256" key="1">
    <source>
        <dbReference type="ARBA" id="ARBA00023027"/>
    </source>
</evidence>